<dbReference type="Pfam" id="PF01547">
    <property type="entry name" value="SBP_bac_1"/>
    <property type="match status" value="1"/>
</dbReference>
<keyword evidence="2" id="KW-0732">Signal</keyword>
<dbReference type="AlphaFoldDB" id="A0A2S0KPY6"/>
<dbReference type="EMBL" id="CP027226">
    <property type="protein sequence ID" value="AVM43100.1"/>
    <property type="molecule type" value="Genomic_DNA"/>
</dbReference>
<dbReference type="PANTHER" id="PTHR43649:SF33">
    <property type="entry name" value="POLYGALACTURONAN_RHAMNOGALACTURONAN-BINDING PROTEIN YTCQ"/>
    <property type="match status" value="1"/>
</dbReference>
<keyword evidence="1" id="KW-1003">Cell membrane</keyword>
<reference evidence="8" key="1">
    <citation type="submission" date="2018-02" db="EMBL/GenBank/DDBJ databases">
        <authorList>
            <person name="Holder M.E."/>
            <person name="Ajami N.J."/>
            <person name="Petrosino J.F."/>
        </authorList>
    </citation>
    <scope>NUCLEOTIDE SEQUENCE [LARGE SCALE GENOMIC DNA]</scope>
    <source>
        <strain evidence="8">CCUG 47711</strain>
    </source>
</reference>
<evidence type="ECO:0000256" key="5">
    <source>
        <dbReference type="ARBA" id="ARBA00023288"/>
    </source>
</evidence>
<organism evidence="7 8">
    <name type="scientific">Fastidiosipila sanguinis</name>
    <dbReference type="NCBI Taxonomy" id="236753"/>
    <lineage>
        <taxon>Bacteria</taxon>
        <taxon>Bacillati</taxon>
        <taxon>Bacillota</taxon>
        <taxon>Clostridia</taxon>
        <taxon>Eubacteriales</taxon>
        <taxon>Oscillospiraceae</taxon>
        <taxon>Fastidiosipila</taxon>
    </lineage>
</organism>
<dbReference type="PANTHER" id="PTHR43649">
    <property type="entry name" value="ARABINOSE-BINDING PROTEIN-RELATED"/>
    <property type="match status" value="1"/>
</dbReference>
<keyword evidence="8" id="KW-1185">Reference proteome</keyword>
<sequence>MLLGACNNSTGKENEQGNENPEESSIVNYADLKVGEDFTDLEAEISFYNHRTDMDSDDYQGKNWKQYIEEFNKVYPNIKVNVLTDTAYADNALTHISSGEYENVMMIPALDKKDYQNYFYSFGSLDEMDKLINYAIEHEYGKQVYGVPTSATTVGILYNKAVFEKAGVKELPKTPEDFISALQAIKEKTDAIPLYTNYAAGWTMGAWDQYIAINSTGDTEYFNQKFLHAKDPFQDYGDSTHPYAVYKVLYDAVANKLTEDDYTTTDWESSKTRMNNGEIATMVLGSWAIPQVSAAGENADDIGYMTFPISIDGKQYSYAGPDYPYAVNKNASQDEIQASLIFVKWMTDESGYTYNEFGLPVSKKSEDTKLSFDNVELLSTAPAVEGEEDLFNNLNSESELNINAGGDQKIQQIIEHAAIGDKTFDEIMSEWNQRWSDAQAALDVEVNE</sequence>
<name>A0A2S0KPY6_9FIRM</name>
<dbReference type="Proteomes" id="UP000237947">
    <property type="component" value="Chromosome"/>
</dbReference>
<evidence type="ECO:0000313" key="7">
    <source>
        <dbReference type="EMBL" id="AVM43100.1"/>
    </source>
</evidence>
<evidence type="ECO:0000256" key="6">
    <source>
        <dbReference type="SAM" id="MobiDB-lite"/>
    </source>
</evidence>
<evidence type="ECO:0000256" key="3">
    <source>
        <dbReference type="ARBA" id="ARBA00023136"/>
    </source>
</evidence>
<dbReference type="InterPro" id="IPR050490">
    <property type="entry name" value="Bact_solute-bd_prot1"/>
</dbReference>
<keyword evidence="4" id="KW-0564">Palmitate</keyword>
<dbReference type="KEGG" id="fsa:C5Q98_00275"/>
<evidence type="ECO:0000256" key="1">
    <source>
        <dbReference type="ARBA" id="ARBA00022475"/>
    </source>
</evidence>
<evidence type="ECO:0000313" key="8">
    <source>
        <dbReference type="Proteomes" id="UP000237947"/>
    </source>
</evidence>
<dbReference type="InterPro" id="IPR006059">
    <property type="entry name" value="SBP"/>
</dbReference>
<dbReference type="Gene3D" id="3.40.190.10">
    <property type="entry name" value="Periplasmic binding protein-like II"/>
    <property type="match status" value="2"/>
</dbReference>
<dbReference type="OrthoDB" id="42940at2"/>
<evidence type="ECO:0000256" key="4">
    <source>
        <dbReference type="ARBA" id="ARBA00023139"/>
    </source>
</evidence>
<protein>
    <submittedName>
        <fullName evidence="7">Sugar ABC transporter substrate-binding protein</fullName>
    </submittedName>
</protein>
<gene>
    <name evidence="7" type="ORF">C5Q98_00275</name>
</gene>
<feature type="region of interest" description="Disordered" evidence="6">
    <location>
        <begin position="1"/>
        <end position="25"/>
    </location>
</feature>
<proteinExistence type="predicted"/>
<evidence type="ECO:0000256" key="2">
    <source>
        <dbReference type="ARBA" id="ARBA00022729"/>
    </source>
</evidence>
<dbReference type="SUPFAM" id="SSF53850">
    <property type="entry name" value="Periplasmic binding protein-like II"/>
    <property type="match status" value="1"/>
</dbReference>
<keyword evidence="3" id="KW-0472">Membrane</keyword>
<accession>A0A2S0KPY6</accession>
<keyword evidence="5" id="KW-0449">Lipoprotein</keyword>